<evidence type="ECO:0000259" key="4">
    <source>
        <dbReference type="PROSITE" id="PS51304"/>
    </source>
</evidence>
<dbReference type="GO" id="GO:0030246">
    <property type="term" value="F:carbohydrate binding"/>
    <property type="evidence" value="ECO:0007669"/>
    <property type="project" value="UniProtKB-UniRule"/>
</dbReference>
<dbReference type="Pfam" id="PF00337">
    <property type="entry name" value="Gal-bind_lectin"/>
    <property type="match status" value="2"/>
</dbReference>
<keyword evidence="1 3" id="KW-0430">Lectin</keyword>
<dbReference type="FunFam" id="2.60.120.200:FF:000124">
    <property type="entry name" value="Galectin-4"/>
    <property type="match status" value="1"/>
</dbReference>
<accession>A0A8D8S8Y0</accession>
<organism evidence="5">
    <name type="scientific">Cacopsylla melanoneura</name>
    <dbReference type="NCBI Taxonomy" id="428564"/>
    <lineage>
        <taxon>Eukaryota</taxon>
        <taxon>Metazoa</taxon>
        <taxon>Ecdysozoa</taxon>
        <taxon>Arthropoda</taxon>
        <taxon>Hexapoda</taxon>
        <taxon>Insecta</taxon>
        <taxon>Pterygota</taxon>
        <taxon>Neoptera</taxon>
        <taxon>Paraneoptera</taxon>
        <taxon>Hemiptera</taxon>
        <taxon>Sternorrhyncha</taxon>
        <taxon>Psylloidea</taxon>
        <taxon>Psyllidae</taxon>
        <taxon>Psyllinae</taxon>
        <taxon>Cacopsylla</taxon>
    </lineage>
</organism>
<evidence type="ECO:0000256" key="2">
    <source>
        <dbReference type="ARBA" id="ARBA00022737"/>
    </source>
</evidence>
<evidence type="ECO:0000256" key="3">
    <source>
        <dbReference type="RuleBase" id="RU102079"/>
    </source>
</evidence>
<evidence type="ECO:0000256" key="1">
    <source>
        <dbReference type="ARBA" id="ARBA00022734"/>
    </source>
</evidence>
<dbReference type="SMART" id="SM00908">
    <property type="entry name" value="Gal-bind_lectin"/>
    <property type="match status" value="2"/>
</dbReference>
<dbReference type="CDD" id="cd00070">
    <property type="entry name" value="GLECT"/>
    <property type="match status" value="2"/>
</dbReference>
<protein>
    <recommendedName>
        <fullName evidence="3">Galectin</fullName>
    </recommendedName>
</protein>
<dbReference type="GO" id="GO:0016936">
    <property type="term" value="F:galactoside binding"/>
    <property type="evidence" value="ECO:0007669"/>
    <property type="project" value="TreeGrafter"/>
</dbReference>
<proteinExistence type="predicted"/>
<reference evidence="5" key="1">
    <citation type="submission" date="2021-05" db="EMBL/GenBank/DDBJ databases">
        <authorList>
            <person name="Alioto T."/>
            <person name="Alioto T."/>
            <person name="Gomez Garrido J."/>
        </authorList>
    </citation>
    <scope>NUCLEOTIDE SEQUENCE</scope>
</reference>
<feature type="domain" description="Galectin" evidence="4">
    <location>
        <begin position="311"/>
        <end position="473"/>
    </location>
</feature>
<name>A0A8D8S8Y0_9HEMI</name>
<dbReference type="EMBL" id="HBUF01203487">
    <property type="protein sequence ID" value="CAG6662759.1"/>
    <property type="molecule type" value="Transcribed_RNA"/>
</dbReference>
<dbReference type="PROSITE" id="PS51304">
    <property type="entry name" value="GALECTIN"/>
    <property type="match status" value="2"/>
</dbReference>
<dbReference type="InterPro" id="IPR013320">
    <property type="entry name" value="ConA-like_dom_sf"/>
</dbReference>
<dbReference type="InterPro" id="IPR044156">
    <property type="entry name" value="Galectin-like"/>
</dbReference>
<sequence length="474" mass="54745">MSLMGKCCPCYHPRSKYETLARQTAEAELSSQFYCCQHTKSTLISNTKTSDSDLQDNQENIVPTNSTTLCDCNNKMDDLDVGEEAIDLEGNVVPSDDTLAMIEDTVNFMNTEKTELCKVWSEQKIRKEWTEQNMTIPFNKTLKDCFETGLSITIQGHVPTHSRSFAVNFIISGHDDDDIALHFNPRFDVNYCVRNSCRDAVWGEEEKAAHLCNPFKLGENFVLEIFCAPKEFMFAVNGTHFCNFTYRYPLYTISRLQILPEVEIFKVQTKLLHQYPATVQEDLVPELKIQQLYQHNALAYEKFHVKKVPPLLFLLSNKLTVGNMIEICGRVKLLPHTFFINLQHGKLLCNSLTLNGFHIPRFFINLQHGKLLWPHPNISFHTSVRFKYKAESVHKVICNSYKNDVWGTEEIPPVECPYDPGRTFSMRILLKEDHFNVSIDEEKFINYKYRDDYALINTIYISGDVSIQSIQIKN</sequence>
<dbReference type="SUPFAM" id="SSF49899">
    <property type="entry name" value="Concanavalin A-like lectins/glucanases"/>
    <property type="match status" value="2"/>
</dbReference>
<dbReference type="PANTHER" id="PTHR11346">
    <property type="entry name" value="GALECTIN"/>
    <property type="match status" value="1"/>
</dbReference>
<dbReference type="SMART" id="SM00276">
    <property type="entry name" value="GLECT"/>
    <property type="match status" value="2"/>
</dbReference>
<dbReference type="AlphaFoldDB" id="A0A8D8S8Y0"/>
<dbReference type="InterPro" id="IPR001079">
    <property type="entry name" value="Galectin_CRD"/>
</dbReference>
<dbReference type="PANTHER" id="PTHR11346:SF147">
    <property type="entry name" value="GALECTIN"/>
    <property type="match status" value="1"/>
</dbReference>
<evidence type="ECO:0000313" key="5">
    <source>
        <dbReference type="EMBL" id="CAG6662759.1"/>
    </source>
</evidence>
<feature type="domain" description="Galectin" evidence="4">
    <location>
        <begin position="138"/>
        <end position="270"/>
    </location>
</feature>
<keyword evidence="2" id="KW-0677">Repeat</keyword>
<dbReference type="Gene3D" id="2.60.120.200">
    <property type="match status" value="2"/>
</dbReference>